<feature type="domain" description="BTB" evidence="3">
    <location>
        <begin position="138"/>
        <end position="205"/>
    </location>
</feature>
<dbReference type="SUPFAM" id="SSF49599">
    <property type="entry name" value="TRAF domain-like"/>
    <property type="match status" value="1"/>
</dbReference>
<dbReference type="InterPro" id="IPR002083">
    <property type="entry name" value="MATH/TRAF_dom"/>
</dbReference>
<dbReference type="Proteomes" id="UP001231189">
    <property type="component" value="Unassembled WGS sequence"/>
</dbReference>
<dbReference type="InterPro" id="IPR011333">
    <property type="entry name" value="SKP1/BTB/POZ_sf"/>
</dbReference>
<proteinExistence type="inferred from homology"/>
<dbReference type="InterPro" id="IPR045005">
    <property type="entry name" value="BPM1-6"/>
</dbReference>
<dbReference type="InterPro" id="IPR008974">
    <property type="entry name" value="TRAF-like"/>
</dbReference>
<dbReference type="GO" id="GO:0016567">
    <property type="term" value="P:protein ubiquitination"/>
    <property type="evidence" value="ECO:0007669"/>
    <property type="project" value="InterPro"/>
</dbReference>
<evidence type="ECO:0000256" key="2">
    <source>
        <dbReference type="ARBA" id="ARBA00010846"/>
    </source>
</evidence>
<keyword evidence="5" id="KW-1185">Reference proteome</keyword>
<dbReference type="Gene3D" id="3.30.710.10">
    <property type="entry name" value="Potassium Channel Kv1.1, Chain A"/>
    <property type="match status" value="1"/>
</dbReference>
<dbReference type="PANTHER" id="PTHR26379">
    <property type="entry name" value="BTB/POZ AND MATH DOMAIN-CONTAINING PROTEIN 1"/>
    <property type="match status" value="1"/>
</dbReference>
<dbReference type="CDD" id="cd00121">
    <property type="entry name" value="MATH"/>
    <property type="match status" value="1"/>
</dbReference>
<comment type="similarity">
    <text evidence="2">Belongs to the Tdpoz family.</text>
</comment>
<name>A0AAD8QRQ2_LOLMU</name>
<evidence type="ECO:0000313" key="5">
    <source>
        <dbReference type="Proteomes" id="UP001231189"/>
    </source>
</evidence>
<evidence type="ECO:0000256" key="1">
    <source>
        <dbReference type="ARBA" id="ARBA00004906"/>
    </source>
</evidence>
<accession>A0AAD8QRQ2</accession>
<evidence type="ECO:0000313" key="4">
    <source>
        <dbReference type="EMBL" id="KAK1606432.1"/>
    </source>
</evidence>
<dbReference type="PANTHER" id="PTHR26379:SF238">
    <property type="entry name" value="OS08G0523100 PROTEIN"/>
    <property type="match status" value="1"/>
</dbReference>
<comment type="pathway">
    <text evidence="1">Protein modification; protein ubiquitination.</text>
</comment>
<sequence length="302" mass="33734">MLLLSAKRSTPPEGHVFLVRCYPRGSCENHGDKYLSLMLFLVSKSKTGKPIFDAFILDKDGAPSPFHAKRTTEDTIEDTQGAFLLRFMKRSDLESLYAANPVVTLVCGVIVRQENPMPMSASDIGRHLGRILDSTDGSDVSFYVRGKIFHAHRAVLAARSPVFKAELIGSMLEPKVPCVTVQGIDPVVFEALLRFLYTDALPAAGEDDGSQTNFYQHLLAAADHYALDRLKLVCAHKLWERASVYYTGGVLACAEMHDCRELKENCTDFFVAEKTFEKHVTFRQLVEKFQSILAQLRKKSGI</sequence>
<dbReference type="Pfam" id="PF00651">
    <property type="entry name" value="BTB"/>
    <property type="match status" value="1"/>
</dbReference>
<gene>
    <name evidence="4" type="ORF">QYE76_030105</name>
</gene>
<protein>
    <recommendedName>
        <fullName evidence="3">BTB domain-containing protein</fullName>
    </recommendedName>
</protein>
<dbReference type="Pfam" id="PF24570">
    <property type="entry name" value="BACK_BPM_SPOP"/>
    <property type="match status" value="1"/>
</dbReference>
<organism evidence="4 5">
    <name type="scientific">Lolium multiflorum</name>
    <name type="common">Italian ryegrass</name>
    <name type="synonym">Lolium perenne subsp. multiflorum</name>
    <dbReference type="NCBI Taxonomy" id="4521"/>
    <lineage>
        <taxon>Eukaryota</taxon>
        <taxon>Viridiplantae</taxon>
        <taxon>Streptophyta</taxon>
        <taxon>Embryophyta</taxon>
        <taxon>Tracheophyta</taxon>
        <taxon>Spermatophyta</taxon>
        <taxon>Magnoliopsida</taxon>
        <taxon>Liliopsida</taxon>
        <taxon>Poales</taxon>
        <taxon>Poaceae</taxon>
        <taxon>BOP clade</taxon>
        <taxon>Pooideae</taxon>
        <taxon>Poodae</taxon>
        <taxon>Poeae</taxon>
        <taxon>Poeae Chloroplast Group 2 (Poeae type)</taxon>
        <taxon>Loliodinae</taxon>
        <taxon>Loliinae</taxon>
        <taxon>Lolium</taxon>
    </lineage>
</organism>
<evidence type="ECO:0000259" key="3">
    <source>
        <dbReference type="PROSITE" id="PS50097"/>
    </source>
</evidence>
<dbReference type="EMBL" id="JAUUTY010000007">
    <property type="protein sequence ID" value="KAK1606432.1"/>
    <property type="molecule type" value="Genomic_DNA"/>
</dbReference>
<dbReference type="PROSITE" id="PS50097">
    <property type="entry name" value="BTB"/>
    <property type="match status" value="1"/>
</dbReference>
<dbReference type="InterPro" id="IPR056423">
    <property type="entry name" value="BACK_BPM_SPOP"/>
</dbReference>
<comment type="caution">
    <text evidence="4">The sequence shown here is derived from an EMBL/GenBank/DDBJ whole genome shotgun (WGS) entry which is preliminary data.</text>
</comment>
<reference evidence="4" key="1">
    <citation type="submission" date="2023-07" db="EMBL/GenBank/DDBJ databases">
        <title>A chromosome-level genome assembly of Lolium multiflorum.</title>
        <authorList>
            <person name="Chen Y."/>
            <person name="Copetti D."/>
            <person name="Kolliker R."/>
            <person name="Studer B."/>
        </authorList>
    </citation>
    <scope>NUCLEOTIDE SEQUENCE</scope>
    <source>
        <strain evidence="4">02402/16</strain>
        <tissue evidence="4">Leaf</tissue>
    </source>
</reference>
<dbReference type="AlphaFoldDB" id="A0AAD8QRQ2"/>
<dbReference type="Gene3D" id="2.60.210.10">
    <property type="entry name" value="Apoptosis, Tumor Necrosis Factor Receptor Associated Protein 2, Chain A"/>
    <property type="match status" value="1"/>
</dbReference>
<dbReference type="SUPFAM" id="SSF54695">
    <property type="entry name" value="POZ domain"/>
    <property type="match status" value="1"/>
</dbReference>
<dbReference type="InterPro" id="IPR000210">
    <property type="entry name" value="BTB/POZ_dom"/>
</dbReference>
<dbReference type="SMART" id="SM00225">
    <property type="entry name" value="BTB"/>
    <property type="match status" value="1"/>
</dbReference>